<dbReference type="AlphaFoldDB" id="A0A1I4IYQ3"/>
<evidence type="ECO:0000256" key="1">
    <source>
        <dbReference type="SAM" id="Phobius"/>
    </source>
</evidence>
<accession>A0A1I4IYQ3</accession>
<name>A0A1I4IYQ3_9RHOB</name>
<sequence>MSDHLPTAAPRHSYSYQTALSVWAGMSCANEFAKKAVPRLLKTTVLLLFMAISSILELRKIINYKQ</sequence>
<dbReference type="Proteomes" id="UP000199550">
    <property type="component" value="Unassembled WGS sequence"/>
</dbReference>
<protein>
    <submittedName>
        <fullName evidence="2">Uncharacterized protein</fullName>
    </submittedName>
</protein>
<organism evidence="2 3">
    <name type="scientific">Loktanella salsilacus</name>
    <dbReference type="NCBI Taxonomy" id="195913"/>
    <lineage>
        <taxon>Bacteria</taxon>
        <taxon>Pseudomonadati</taxon>
        <taxon>Pseudomonadota</taxon>
        <taxon>Alphaproteobacteria</taxon>
        <taxon>Rhodobacterales</taxon>
        <taxon>Roseobacteraceae</taxon>
        <taxon>Loktanella</taxon>
    </lineage>
</organism>
<dbReference type="EMBL" id="FOTF01000030">
    <property type="protein sequence ID" value="SFL58991.1"/>
    <property type="molecule type" value="Genomic_DNA"/>
</dbReference>
<reference evidence="2 3" key="1">
    <citation type="submission" date="2016-10" db="EMBL/GenBank/DDBJ databases">
        <authorList>
            <person name="de Groot N.N."/>
        </authorList>
    </citation>
    <scope>NUCLEOTIDE SEQUENCE [LARGE SCALE GENOMIC DNA]</scope>
    <source>
        <strain evidence="2 3">DSM 16199</strain>
    </source>
</reference>
<keyword evidence="3" id="KW-1185">Reference proteome</keyword>
<dbReference type="STRING" id="195913.SAMN04488004_13028"/>
<keyword evidence="1" id="KW-0812">Transmembrane</keyword>
<proteinExistence type="predicted"/>
<evidence type="ECO:0000313" key="2">
    <source>
        <dbReference type="EMBL" id="SFL58991.1"/>
    </source>
</evidence>
<keyword evidence="1" id="KW-1133">Transmembrane helix</keyword>
<feature type="transmembrane region" description="Helical" evidence="1">
    <location>
        <begin position="40"/>
        <end position="58"/>
    </location>
</feature>
<evidence type="ECO:0000313" key="3">
    <source>
        <dbReference type="Proteomes" id="UP000199550"/>
    </source>
</evidence>
<gene>
    <name evidence="2" type="ORF">SAMN04488004_13028</name>
</gene>
<keyword evidence="1" id="KW-0472">Membrane</keyword>